<protein>
    <submittedName>
        <fullName evidence="2">Uncharacterized protein</fullName>
    </submittedName>
</protein>
<accession>A0A9Q1HAP9</accession>
<feature type="signal peptide" evidence="1">
    <location>
        <begin position="1"/>
        <end position="24"/>
    </location>
</feature>
<dbReference type="OrthoDB" id="10385874at2759"/>
<dbReference type="Proteomes" id="UP001152320">
    <property type="component" value="Chromosome 7"/>
</dbReference>
<comment type="caution">
    <text evidence="2">The sequence shown here is derived from an EMBL/GenBank/DDBJ whole genome shotgun (WGS) entry which is preliminary data.</text>
</comment>
<feature type="chain" id="PRO_5040146396" evidence="1">
    <location>
        <begin position="25"/>
        <end position="136"/>
    </location>
</feature>
<evidence type="ECO:0000313" key="3">
    <source>
        <dbReference type="Proteomes" id="UP001152320"/>
    </source>
</evidence>
<dbReference type="AlphaFoldDB" id="A0A9Q1HAP9"/>
<gene>
    <name evidence="2" type="ORF">HOLleu_15860</name>
</gene>
<sequence length="136" mass="15621">MNLTLKLLLLFVTFCIFIIWSVESVELVDATADEDAADEEQNLIDLDEYPLMTLLEKLVASRQRDTRSWRSNPKFRHYKAQSAGWKRGPMSDDEAHLVDQRRWNSGSRYNGYACQGNRCSAGWKRTPGVAAYEDLS</sequence>
<organism evidence="2 3">
    <name type="scientific">Holothuria leucospilota</name>
    <name type="common">Black long sea cucumber</name>
    <name type="synonym">Mertensiothuria leucospilota</name>
    <dbReference type="NCBI Taxonomy" id="206669"/>
    <lineage>
        <taxon>Eukaryota</taxon>
        <taxon>Metazoa</taxon>
        <taxon>Echinodermata</taxon>
        <taxon>Eleutherozoa</taxon>
        <taxon>Echinozoa</taxon>
        <taxon>Holothuroidea</taxon>
        <taxon>Aspidochirotacea</taxon>
        <taxon>Aspidochirotida</taxon>
        <taxon>Holothuriidae</taxon>
        <taxon>Holothuria</taxon>
    </lineage>
</organism>
<proteinExistence type="predicted"/>
<keyword evidence="3" id="KW-1185">Reference proteome</keyword>
<dbReference type="EMBL" id="JAIZAY010000007">
    <property type="protein sequence ID" value="KAJ8038431.1"/>
    <property type="molecule type" value="Genomic_DNA"/>
</dbReference>
<keyword evidence="1" id="KW-0732">Signal</keyword>
<evidence type="ECO:0000256" key="1">
    <source>
        <dbReference type="SAM" id="SignalP"/>
    </source>
</evidence>
<reference evidence="2" key="1">
    <citation type="submission" date="2021-10" db="EMBL/GenBank/DDBJ databases">
        <title>Tropical sea cucumber genome reveals ecological adaptation and Cuvierian tubules defense mechanism.</title>
        <authorList>
            <person name="Chen T."/>
        </authorList>
    </citation>
    <scope>NUCLEOTIDE SEQUENCE</scope>
    <source>
        <strain evidence="2">Nanhai2018</strain>
        <tissue evidence="2">Muscle</tissue>
    </source>
</reference>
<evidence type="ECO:0000313" key="2">
    <source>
        <dbReference type="EMBL" id="KAJ8038431.1"/>
    </source>
</evidence>
<name>A0A9Q1HAP9_HOLLE</name>